<feature type="compositionally biased region" description="Basic and acidic residues" evidence="1">
    <location>
        <begin position="61"/>
        <end position="83"/>
    </location>
</feature>
<feature type="compositionally biased region" description="Basic and acidic residues" evidence="1">
    <location>
        <begin position="26"/>
        <end position="52"/>
    </location>
</feature>
<proteinExistence type="predicted"/>
<feature type="compositionally biased region" description="Basic residues" evidence="1">
    <location>
        <begin position="1"/>
        <end position="19"/>
    </location>
</feature>
<dbReference type="EMBL" id="CP069040">
    <property type="protein sequence ID" value="QRD05329.1"/>
    <property type="molecule type" value="Genomic_DNA"/>
</dbReference>
<reference evidence="3" key="1">
    <citation type="journal article" date="2021" name="BMC Genomics">
        <title>Chromosome-level genome assembly and manually-curated proteome of model necrotroph Parastagonospora nodorum Sn15 reveals a genome-wide trove of candidate effector homologs, and redundancy of virulence-related functions within an accessory chromosome.</title>
        <authorList>
            <person name="Bertazzoni S."/>
            <person name="Jones D.A.B."/>
            <person name="Phan H.T."/>
            <person name="Tan K.-C."/>
            <person name="Hane J.K."/>
        </authorList>
    </citation>
    <scope>NUCLEOTIDE SEQUENCE [LARGE SCALE GENOMIC DNA]</scope>
    <source>
        <strain evidence="3">SN15 / ATCC MYA-4574 / FGSC 10173)</strain>
    </source>
</reference>
<keyword evidence="3" id="KW-1185">Reference proteome</keyword>
<evidence type="ECO:0000313" key="2">
    <source>
        <dbReference type="EMBL" id="QRD05329.1"/>
    </source>
</evidence>
<gene>
    <name evidence="2" type="ORF">JI435_112250</name>
</gene>
<dbReference type="Proteomes" id="UP000663193">
    <property type="component" value="Chromosome 18"/>
</dbReference>
<organism evidence="2 3">
    <name type="scientific">Phaeosphaeria nodorum (strain SN15 / ATCC MYA-4574 / FGSC 10173)</name>
    <name type="common">Glume blotch fungus</name>
    <name type="synonym">Parastagonospora nodorum</name>
    <dbReference type="NCBI Taxonomy" id="321614"/>
    <lineage>
        <taxon>Eukaryota</taxon>
        <taxon>Fungi</taxon>
        <taxon>Dikarya</taxon>
        <taxon>Ascomycota</taxon>
        <taxon>Pezizomycotina</taxon>
        <taxon>Dothideomycetes</taxon>
        <taxon>Pleosporomycetidae</taxon>
        <taxon>Pleosporales</taxon>
        <taxon>Pleosporineae</taxon>
        <taxon>Phaeosphaeriaceae</taxon>
        <taxon>Parastagonospora</taxon>
    </lineage>
</organism>
<name>A0A7U2I8S4_PHANO</name>
<dbReference type="AlphaFoldDB" id="A0A7U2I8S4"/>
<protein>
    <submittedName>
        <fullName evidence="2">Uncharacterized protein</fullName>
    </submittedName>
</protein>
<evidence type="ECO:0000256" key="1">
    <source>
        <dbReference type="SAM" id="MobiDB-lite"/>
    </source>
</evidence>
<accession>A0A7U2I8S4</accession>
<feature type="region of interest" description="Disordered" evidence="1">
    <location>
        <begin position="1"/>
        <end position="97"/>
    </location>
</feature>
<evidence type="ECO:0000313" key="3">
    <source>
        <dbReference type="Proteomes" id="UP000663193"/>
    </source>
</evidence>
<sequence>MAKRARSRSPSRSPIHLRPRANLSPDRYKVAEHIASTLREDRTYVDRLRSREESEDEETEEGSHETARRRSDARAVRRNEPLRRHIARNAPHPNDLSVQELKRPLAKKTKEKHSATNFQLTIKPETDARGSTRWYIIAEGSDIATEKFQMPRADIATKRFQIPRADVAIESLPFPIWLEEFCELSRFERRKTYNNLFENFVNKKKQNRRA</sequence>
<dbReference type="VEuPathDB" id="FungiDB:JI435_112250"/>